<dbReference type="SUPFAM" id="SSF52540">
    <property type="entry name" value="P-loop containing nucleoside triphosphate hydrolases"/>
    <property type="match status" value="1"/>
</dbReference>
<dbReference type="Gene3D" id="3.40.50.300">
    <property type="entry name" value="P-loop containing nucleotide triphosphate hydrolases"/>
    <property type="match status" value="1"/>
</dbReference>
<evidence type="ECO:0000259" key="5">
    <source>
        <dbReference type="Pfam" id="PF24883"/>
    </source>
</evidence>
<accession>A0AA35M4D3</accession>
<dbReference type="PANTHER" id="PTHR24161:SF85">
    <property type="entry name" value="PALMITOYLTRANSFERASE HIP14"/>
    <property type="match status" value="1"/>
</dbReference>
<keyword evidence="2" id="KW-0677">Repeat</keyword>
<feature type="compositionally biased region" description="Basic and acidic residues" evidence="4">
    <location>
        <begin position="42"/>
        <end position="65"/>
    </location>
</feature>
<proteinExistence type="predicted"/>
<evidence type="ECO:0000313" key="7">
    <source>
        <dbReference type="Proteomes" id="UP001160390"/>
    </source>
</evidence>
<dbReference type="SUPFAM" id="SSF53474">
    <property type="entry name" value="alpha/beta-Hydrolases"/>
    <property type="match status" value="1"/>
</dbReference>
<dbReference type="SMART" id="SM00248">
    <property type="entry name" value="ANK"/>
    <property type="match status" value="12"/>
</dbReference>
<comment type="caution">
    <text evidence="6">The sequence shown here is derived from an EMBL/GenBank/DDBJ whole genome shotgun (WGS) entry which is preliminary data.</text>
</comment>
<keyword evidence="7" id="KW-1185">Reference proteome</keyword>
<dbReference type="EC" id="2.3.1.225" evidence="1"/>
<dbReference type="Gene3D" id="3.40.50.1820">
    <property type="entry name" value="alpha/beta hydrolase"/>
    <property type="match status" value="1"/>
</dbReference>
<dbReference type="Proteomes" id="UP001160390">
    <property type="component" value="Unassembled WGS sequence"/>
</dbReference>
<evidence type="ECO:0000256" key="2">
    <source>
        <dbReference type="ARBA" id="ARBA00022737"/>
    </source>
</evidence>
<evidence type="ECO:0000256" key="3">
    <source>
        <dbReference type="ARBA" id="ARBA00023043"/>
    </source>
</evidence>
<evidence type="ECO:0000256" key="1">
    <source>
        <dbReference type="ARBA" id="ARBA00012210"/>
    </source>
</evidence>
<evidence type="ECO:0000256" key="4">
    <source>
        <dbReference type="SAM" id="MobiDB-lite"/>
    </source>
</evidence>
<evidence type="ECO:0000313" key="6">
    <source>
        <dbReference type="EMBL" id="CAI6090295.1"/>
    </source>
</evidence>
<dbReference type="InterPro" id="IPR056884">
    <property type="entry name" value="NPHP3-like_N"/>
</dbReference>
<organism evidence="6 7">
    <name type="scientific">Clonostachys chloroleuca</name>
    <dbReference type="NCBI Taxonomy" id="1926264"/>
    <lineage>
        <taxon>Eukaryota</taxon>
        <taxon>Fungi</taxon>
        <taxon>Dikarya</taxon>
        <taxon>Ascomycota</taxon>
        <taxon>Pezizomycotina</taxon>
        <taxon>Sordariomycetes</taxon>
        <taxon>Hypocreomycetidae</taxon>
        <taxon>Hypocreales</taxon>
        <taxon>Bionectriaceae</taxon>
        <taxon>Clonostachys</taxon>
    </lineage>
</organism>
<feature type="compositionally biased region" description="Basic residues" evidence="4">
    <location>
        <begin position="66"/>
        <end position="75"/>
    </location>
</feature>
<sequence>MEETESPTGQAPIASFALNVIINPKDPRLDIVFVHGFNGHPERTWTDKTAEATSRTEPRSDEHQGRPSKFRKLKPGSKQISAISQDGPICWPRDLVPKVVPDARVLSYGYDAKIQRLFGPPVSTHTVYDISNDFSIALEAERRDEPERPMIFIAHSLGGIIVKDLLRRCGQSFNQNHLHIRPIFESTIGIIFFGTPHSGADPGGSLLHFGERVLKALGHSVNENVRASLLPTSDRLRELRDVFGLMARERRWKIHSFQEQYGFKALGGQKVVEDTSSYVNIPNLEIVEHINQDHSKMCRFSGVDDPEFKKVGAALRRMLPDITEKEIEPQVSAFARPSLTEEQKADILESLKFDQIDARVLTIEKAHSKTCRWLLLTQEYRDWTNPEKVFAYQGFLWMKGNPGTGKSTLMKFAYIEAKKNRKKNRFIFSFFFNARGAPLERSTTGMYRSLLVQILEQFPNQKCIFDSPELGTRIGPRQTWAVEPLKELLLQALLKLTGVSIVFFIDALDECDEDEIRDMIKFFENIGQEHPSIKLSIFFSSRHYPHITINFGLSLCLEEQDGHSNDIANYIQSELRIGKSNMAEGIREEVQNKACGVFMWVVLVVAILNKEYDNGNMHTLKQRLKDLPSDLYKLFEDIILRDDRNRHSMLLCVQWVLFAKTPLSPEQLYFAIRHGLESSPPEPWDQDEITQDTIKRFLLHSSKGLAEVTKSKQPSVQFIHESVREFFLKNTDLAKIWPEIDQRFEANSHEKLKHFCLSYSNYELEFFYSFGQNPTMPVAELDLLFPLLKYCVQNIIHHADMAENRGVDQLTFISCFDRSGWIRKNNIYEIHQVRQYTPMASLLYILAEADASHLIQHISSEETTSTPSCLRVENERYGCPFFASIATKSFKACNTFYDLMAPSQLGKALTLPEEAASLHHKRPNLALCRTFKFSKRKTFLEQAVEAGNEDLVSFFLRRDIHRSKAVDYDTTPLLHLAAQKGRAETLKFLLENSNGNPESKDANGMTPLMSAASGGHAHAVQALLDIAKFDPNMTDLMGRTAISHASQRNRSEVIEVLLKADKVDPNLADRRGKTPISYAAQSCSPEIIKAFLAADTVNPNLADRGGRTPLSYAAYNYSPEEIKPFLAADRVDPNLADKNGRTPLSWAAQDQSPEAIKAFLAADRVDPNLADKDGRTPLSWAALNSPEAIKAFLTADKVDPNLADKNGTTPLSWAAHQRYTPKTVKAFLTADRVDPNLADKDGRTPLSWAAQNSLETVTAFLAADRVDPNLADKNGTTPLLWAAYRRYSSETVKAFLTADKVDPNLADNNGETPLSWAIKKAPKPIANILLMSPKVGPNFKDHASRNSASIT</sequence>
<protein>
    <recommendedName>
        <fullName evidence="1">protein S-acyltransferase</fullName>
        <ecNumber evidence="1">2.3.1.225</ecNumber>
    </recommendedName>
</protein>
<dbReference type="GO" id="GO:0019706">
    <property type="term" value="F:protein-cysteine S-palmitoyltransferase activity"/>
    <property type="evidence" value="ECO:0007669"/>
    <property type="project" value="UniProtKB-EC"/>
</dbReference>
<dbReference type="InterPro" id="IPR036770">
    <property type="entry name" value="Ankyrin_rpt-contain_sf"/>
</dbReference>
<dbReference type="PANTHER" id="PTHR24161">
    <property type="entry name" value="ANK_REP_REGION DOMAIN-CONTAINING PROTEIN-RELATED"/>
    <property type="match status" value="1"/>
</dbReference>
<dbReference type="Pfam" id="PF12796">
    <property type="entry name" value="Ank_2"/>
    <property type="match status" value="3"/>
</dbReference>
<dbReference type="EMBL" id="CABFNP030001012">
    <property type="protein sequence ID" value="CAI6090295.1"/>
    <property type="molecule type" value="Genomic_DNA"/>
</dbReference>
<feature type="region of interest" description="Disordered" evidence="4">
    <location>
        <begin position="42"/>
        <end position="78"/>
    </location>
</feature>
<dbReference type="SUPFAM" id="SSF48403">
    <property type="entry name" value="Ankyrin repeat"/>
    <property type="match status" value="1"/>
</dbReference>
<dbReference type="InterPro" id="IPR027417">
    <property type="entry name" value="P-loop_NTPase"/>
</dbReference>
<gene>
    <name evidence="6" type="ORF">CCHLO57077_00001918</name>
</gene>
<dbReference type="Pfam" id="PF24883">
    <property type="entry name" value="NPHP3_N"/>
    <property type="match status" value="1"/>
</dbReference>
<reference evidence="6" key="1">
    <citation type="submission" date="2023-01" db="EMBL/GenBank/DDBJ databases">
        <authorList>
            <person name="Piombo E."/>
        </authorList>
    </citation>
    <scope>NUCLEOTIDE SEQUENCE</scope>
</reference>
<name>A0AA35M4D3_9HYPO</name>
<keyword evidence="3" id="KW-0040">ANK repeat</keyword>
<dbReference type="InterPro" id="IPR029058">
    <property type="entry name" value="AB_hydrolase_fold"/>
</dbReference>
<feature type="domain" description="Nephrocystin 3-like N-terminal" evidence="5">
    <location>
        <begin position="370"/>
        <end position="542"/>
    </location>
</feature>
<dbReference type="Gene3D" id="1.25.40.20">
    <property type="entry name" value="Ankyrin repeat-containing domain"/>
    <property type="match status" value="3"/>
</dbReference>
<dbReference type="InterPro" id="IPR002110">
    <property type="entry name" value="Ankyrin_rpt"/>
</dbReference>